<dbReference type="SMART" id="SM01217">
    <property type="entry name" value="Fn3_like"/>
    <property type="match status" value="1"/>
</dbReference>
<dbReference type="GO" id="GO:0008422">
    <property type="term" value="F:beta-glucosidase activity"/>
    <property type="evidence" value="ECO:0007669"/>
    <property type="project" value="UniProtKB-EC"/>
</dbReference>
<dbReference type="PRINTS" id="PR00133">
    <property type="entry name" value="GLHYDRLASE3"/>
</dbReference>
<evidence type="ECO:0000313" key="11">
    <source>
        <dbReference type="EMBL" id="GEM07728.1"/>
    </source>
</evidence>
<dbReference type="SMART" id="SM00257">
    <property type="entry name" value="LysM"/>
    <property type="match status" value="1"/>
</dbReference>
<dbReference type="FunFam" id="2.60.40.10:FF:000495">
    <property type="entry name" value="Periplasmic beta-glucosidase"/>
    <property type="match status" value="1"/>
</dbReference>
<reference evidence="11 12" key="1">
    <citation type="submission" date="2019-07" db="EMBL/GenBank/DDBJ databases">
        <title>Rhodotorula toruloides NBRC10032 genome sequencing.</title>
        <authorList>
            <person name="Shida Y."/>
            <person name="Takaku H."/>
            <person name="Ogasawara W."/>
            <person name="Mori K."/>
        </authorList>
    </citation>
    <scope>NUCLEOTIDE SEQUENCE [LARGE SCALE GENOMIC DNA]</scope>
    <source>
        <strain evidence="11 12">NBRC10032</strain>
    </source>
</reference>
<dbReference type="InterPro" id="IPR050288">
    <property type="entry name" value="Cellulose_deg_GH3"/>
</dbReference>
<accession>A0A511KBG9</accession>
<dbReference type="Pfam" id="PF14310">
    <property type="entry name" value="Fn3-like"/>
    <property type="match status" value="1"/>
</dbReference>
<dbReference type="Pfam" id="PF00933">
    <property type="entry name" value="Glyco_hydro_3"/>
    <property type="match status" value="1"/>
</dbReference>
<dbReference type="InterPro" id="IPR036962">
    <property type="entry name" value="Glyco_hydro_3_N_sf"/>
</dbReference>
<dbReference type="Pfam" id="PF01915">
    <property type="entry name" value="Glyco_hydro_3_C"/>
    <property type="match status" value="1"/>
</dbReference>
<feature type="compositionally biased region" description="Low complexity" evidence="8">
    <location>
        <begin position="22"/>
        <end position="39"/>
    </location>
</feature>
<comment type="pathway">
    <text evidence="7">Glycan metabolism; cellulose degradation.</text>
</comment>
<dbReference type="Gene3D" id="3.40.50.1700">
    <property type="entry name" value="Glycoside hydrolase family 3 C-terminal domain"/>
    <property type="match status" value="1"/>
</dbReference>
<dbReference type="SUPFAM" id="SSF52279">
    <property type="entry name" value="Beta-D-glucan exohydrolase, C-terminal domain"/>
    <property type="match status" value="1"/>
</dbReference>
<dbReference type="InterPro" id="IPR017853">
    <property type="entry name" value="GH"/>
</dbReference>
<feature type="compositionally biased region" description="Pro residues" evidence="8">
    <location>
        <begin position="402"/>
        <end position="414"/>
    </location>
</feature>
<keyword evidence="6 7" id="KW-0326">Glycosidase</keyword>
<proteinExistence type="inferred from homology"/>
<dbReference type="OrthoDB" id="47059at2759"/>
<dbReference type="CDD" id="cd00118">
    <property type="entry name" value="LysM"/>
    <property type="match status" value="1"/>
</dbReference>
<evidence type="ECO:0000259" key="10">
    <source>
        <dbReference type="PROSITE" id="PS51820"/>
    </source>
</evidence>
<dbReference type="SUPFAM" id="SSF54106">
    <property type="entry name" value="LysM domain"/>
    <property type="match status" value="1"/>
</dbReference>
<dbReference type="InterPro" id="IPR019800">
    <property type="entry name" value="Glyco_hydro_3_AS"/>
</dbReference>
<evidence type="ECO:0000256" key="4">
    <source>
        <dbReference type="ARBA" id="ARBA00022801"/>
    </source>
</evidence>
<feature type="region of interest" description="Disordered" evidence="8">
    <location>
        <begin position="396"/>
        <end position="431"/>
    </location>
</feature>
<feature type="domain" description="PA14" evidence="10">
    <location>
        <begin position="922"/>
        <end position="1086"/>
    </location>
</feature>
<keyword evidence="5 7" id="KW-0119">Carbohydrate metabolism</keyword>
<dbReference type="Gene3D" id="2.60.120.260">
    <property type="entry name" value="Galactose-binding domain-like"/>
    <property type="match status" value="1"/>
</dbReference>
<dbReference type="PANTHER" id="PTHR42715">
    <property type="entry name" value="BETA-GLUCOSIDASE"/>
    <property type="match status" value="1"/>
</dbReference>
<gene>
    <name evidence="11" type="ORF">Rt10032_c04g1745</name>
</gene>
<sequence>MTVTRPSRSSTPTSHPLIQPHSDPLPTASSSSLLVSPTVSRPPSPLLVTRVGTPNVPGAGGIRSRRSLLPHPTTLAEVEASSVVAPGSVGGSIEPDVTRPSLRRATNDALGVLDGVKAGGGEDNWEGYVVRQDRKGKGKGKAREYAQTNGAGGTKEREVIVHKVQKTDTFASISLQYGITAQALRTSNRLWPSDPLFLRSELLIPLDLCNLPSSSFGVSRIAREENGDLTVWEKRSQEGGRLREAAERERREGEVVSPLARRASPIGANLVDVGFAQDGTAGNEFLSVWEEEVTATQPPLTPDIVAPVLAGPSSFGTVTAPMSTVSARPSVDDDRPLSIEEIVSRTVSPSFSTPASATTPSTSFSPETPGFASPSGESALAKRTLRIARLPASDLAFFPAPTSHPPSPKKPPPSSAQSRSRKPPSTNESLFFGPLTNSLASSLSSLGLDKYLPSSSYSSAIRLPPSPACERGGRRRKSGWGLLDFGAEEDEALTASGTGGGTGDYFAIGTDGIAGTGRGAKAQKGMNGVVGLEDAETWSRRGSALDGTDDFWAFEDVPGKGIPSVRTSDGPNGVRGRNFFNGVPSSCFPCGTGLAASFDVEMVQRVGEALGDECIAKSAHVLLGPTVNIQRSPLGGRGFESYSEDPTLSGLVAAAYINGVQSKGVAAAIKHFVANDQEFERFSSSSEVSQRALREIYLEPFRLAVKHSNPKAFMTAYNRVNGLHCSEDENLIDAILRGEWGWNGLVMSDWTGVYSVDKSIKAGLDVEMPGPPVMRNAANVARVIGAGKLAMDDIDARARTVLEMVNYAIDSQIPFYGDETKVDTPELRALLREAAANATVVLKNDAKLLPLGTAALAGKKIAVIGSNAKLAFPSGGGSASLNASWVVSPFEAITFAAKEAGAAAIDHAIGVASFRYVPICDPYLSNARIDFYSTTPPPHWFNRADTAPKQANYSIETSTSNAFLIGTIPWEKLGLHVSTRYTATFTPDVSGPWTFGLGSIGDAVLFVDGQRIVDNTNPTPGELFFTMGSTEVYGDVELEAGRPYRLELHGYATPEAFGPSPFSFKASFRIGAFPKSTPRAMREEAVELASNSDLAIVVVGTNPDWESEGFDRKSMRLPGETNALVRAVLRAQPNAIVVNQSGTPVELPWVDEAATLVHTFFGGNELGNGLADVLFGKVCAAGRLPLTFPVRLEDNPSFNSFGVTSDTPGKVFYGEGIYVGYRHYDRLKLAPAFPFGFGLSYTTFAFDSLNLSPPTPSGDFTVSFRLANTGERDGAEVAQVYISAPSDGSRIASPVKELKAFHKVSLEVGASKDVVVKLSREAFSYWNEAVSSWVAPAGAYRVLVATSSAEEDIKLDDTVHLEQEIRWNGL</sequence>
<dbReference type="Gene3D" id="3.20.20.300">
    <property type="entry name" value="Glycoside hydrolase, family 3, N-terminal domain"/>
    <property type="match status" value="1"/>
</dbReference>
<feature type="region of interest" description="Disordered" evidence="8">
    <location>
        <begin position="343"/>
        <end position="378"/>
    </location>
</feature>
<organism evidence="11 12">
    <name type="scientific">Rhodotorula toruloides</name>
    <name type="common">Yeast</name>
    <name type="synonym">Rhodosporidium toruloides</name>
    <dbReference type="NCBI Taxonomy" id="5286"/>
    <lineage>
        <taxon>Eukaryota</taxon>
        <taxon>Fungi</taxon>
        <taxon>Dikarya</taxon>
        <taxon>Basidiomycota</taxon>
        <taxon>Pucciniomycotina</taxon>
        <taxon>Microbotryomycetes</taxon>
        <taxon>Sporidiobolales</taxon>
        <taxon>Sporidiobolaceae</taxon>
        <taxon>Rhodotorula</taxon>
    </lineage>
</organism>
<dbReference type="SUPFAM" id="SSF51445">
    <property type="entry name" value="(Trans)glycosidases"/>
    <property type="match status" value="1"/>
</dbReference>
<evidence type="ECO:0000256" key="1">
    <source>
        <dbReference type="ARBA" id="ARBA00000448"/>
    </source>
</evidence>
<dbReference type="Gene3D" id="3.10.350.10">
    <property type="entry name" value="LysM domain"/>
    <property type="match status" value="1"/>
</dbReference>
<dbReference type="UniPathway" id="UPA00696"/>
<evidence type="ECO:0000256" key="5">
    <source>
        <dbReference type="ARBA" id="ARBA00023277"/>
    </source>
</evidence>
<evidence type="ECO:0000256" key="6">
    <source>
        <dbReference type="ARBA" id="ARBA00023295"/>
    </source>
</evidence>
<feature type="region of interest" description="Disordered" evidence="8">
    <location>
        <begin position="1"/>
        <end position="66"/>
    </location>
</feature>
<evidence type="ECO:0000256" key="2">
    <source>
        <dbReference type="ARBA" id="ARBA00005336"/>
    </source>
</evidence>
<feature type="compositionally biased region" description="Low complexity" evidence="8">
    <location>
        <begin position="348"/>
        <end position="369"/>
    </location>
</feature>
<dbReference type="PANTHER" id="PTHR42715:SF10">
    <property type="entry name" value="BETA-GLUCOSIDASE"/>
    <property type="match status" value="1"/>
</dbReference>
<dbReference type="InterPro" id="IPR002772">
    <property type="entry name" value="Glyco_hydro_3_C"/>
</dbReference>
<name>A0A511KBG9_RHOTO</name>
<comment type="similarity">
    <text evidence="2 7">Belongs to the glycosyl hydrolase 3 family.</text>
</comment>
<dbReference type="EC" id="3.2.1.21" evidence="3 7"/>
<dbReference type="InterPro" id="IPR011658">
    <property type="entry name" value="PA14_dom"/>
</dbReference>
<dbReference type="EMBL" id="BJWK01000004">
    <property type="protein sequence ID" value="GEM07728.1"/>
    <property type="molecule type" value="Genomic_DNA"/>
</dbReference>
<dbReference type="InterPro" id="IPR018392">
    <property type="entry name" value="LysM"/>
</dbReference>
<dbReference type="InterPro" id="IPR037524">
    <property type="entry name" value="PA14/GLEYA"/>
</dbReference>
<dbReference type="Pfam" id="PF01476">
    <property type="entry name" value="LysM"/>
    <property type="match status" value="1"/>
</dbReference>
<comment type="catalytic activity">
    <reaction evidence="1 7">
        <text>Hydrolysis of terminal, non-reducing beta-D-glucosyl residues with release of beta-D-glucose.</text>
        <dbReference type="EC" id="3.2.1.21"/>
    </reaction>
</comment>
<protein>
    <recommendedName>
        <fullName evidence="3 7">beta-glucosidase</fullName>
        <ecNumber evidence="3 7">3.2.1.21</ecNumber>
    </recommendedName>
</protein>
<dbReference type="PROSITE" id="PS00775">
    <property type="entry name" value="GLYCOSYL_HYDROL_F3"/>
    <property type="match status" value="1"/>
</dbReference>
<dbReference type="InterPro" id="IPR001764">
    <property type="entry name" value="Glyco_hydro_3_N"/>
</dbReference>
<dbReference type="Proteomes" id="UP000321518">
    <property type="component" value="Unassembled WGS sequence"/>
</dbReference>
<dbReference type="Gene3D" id="2.60.40.10">
    <property type="entry name" value="Immunoglobulins"/>
    <property type="match status" value="1"/>
</dbReference>
<keyword evidence="7" id="KW-0624">Polysaccharide degradation</keyword>
<dbReference type="PROSITE" id="PS51820">
    <property type="entry name" value="PA14"/>
    <property type="match status" value="1"/>
</dbReference>
<evidence type="ECO:0000256" key="7">
    <source>
        <dbReference type="RuleBase" id="RU361161"/>
    </source>
</evidence>
<dbReference type="InterPro" id="IPR036779">
    <property type="entry name" value="LysM_dom_sf"/>
</dbReference>
<feature type="domain" description="LysM" evidence="9">
    <location>
        <begin position="160"/>
        <end position="204"/>
    </location>
</feature>
<dbReference type="InterPro" id="IPR013783">
    <property type="entry name" value="Ig-like_fold"/>
</dbReference>
<evidence type="ECO:0000313" key="12">
    <source>
        <dbReference type="Proteomes" id="UP000321518"/>
    </source>
</evidence>
<keyword evidence="4 7" id="KW-0378">Hydrolase</keyword>
<comment type="caution">
    <text evidence="11">The sequence shown here is derived from an EMBL/GenBank/DDBJ whole genome shotgun (WGS) entry which is preliminary data.</text>
</comment>
<evidence type="ECO:0000256" key="3">
    <source>
        <dbReference type="ARBA" id="ARBA00012744"/>
    </source>
</evidence>
<dbReference type="GO" id="GO:0030245">
    <property type="term" value="P:cellulose catabolic process"/>
    <property type="evidence" value="ECO:0007669"/>
    <property type="project" value="UniProtKB-UniPathway"/>
</dbReference>
<feature type="compositionally biased region" description="Low complexity" evidence="8">
    <location>
        <begin position="1"/>
        <end position="14"/>
    </location>
</feature>
<evidence type="ECO:0000256" key="8">
    <source>
        <dbReference type="SAM" id="MobiDB-lite"/>
    </source>
</evidence>
<evidence type="ECO:0000259" key="9">
    <source>
        <dbReference type="PROSITE" id="PS51782"/>
    </source>
</evidence>
<dbReference type="SUPFAM" id="SSF56988">
    <property type="entry name" value="Anthrax protective antigen"/>
    <property type="match status" value="1"/>
</dbReference>
<dbReference type="PROSITE" id="PS51782">
    <property type="entry name" value="LYSM"/>
    <property type="match status" value="1"/>
</dbReference>
<dbReference type="Pfam" id="PF07691">
    <property type="entry name" value="PA14"/>
    <property type="match status" value="1"/>
</dbReference>
<dbReference type="InterPro" id="IPR026891">
    <property type="entry name" value="Fn3-like"/>
</dbReference>
<dbReference type="InterPro" id="IPR036881">
    <property type="entry name" value="Glyco_hydro_3_C_sf"/>
</dbReference>